<name>K3WLD1_GLOUD</name>
<evidence type="ECO:0000313" key="2">
    <source>
        <dbReference type="Proteomes" id="UP000019132"/>
    </source>
</evidence>
<dbReference type="EnsemblProtists" id="PYU1_T005773">
    <property type="protein sequence ID" value="PYU1_T005773"/>
    <property type="gene ID" value="PYU1_G005762"/>
</dbReference>
<dbReference type="Proteomes" id="UP000019132">
    <property type="component" value="Unassembled WGS sequence"/>
</dbReference>
<evidence type="ECO:0000313" key="1">
    <source>
        <dbReference type="EnsemblProtists" id="PYU1_T005773"/>
    </source>
</evidence>
<dbReference type="InParanoid" id="K3WLD1"/>
<protein>
    <submittedName>
        <fullName evidence="1">Uncharacterized protein</fullName>
    </submittedName>
</protein>
<sequence length="109" mass="12290">MVREEIFLAALEAVILVDPLVEPFQEVLQVDLLGAFQEVLQADLLEAFQEVLQADLLEAFQEELQEEALLAPYPELPFPEEVLLAPSQVDRRVDLYLASQVAPYLVVLL</sequence>
<reference evidence="2" key="1">
    <citation type="journal article" date="2010" name="Genome Biol.">
        <title>Genome sequence of the necrotrophic plant pathogen Pythium ultimum reveals original pathogenicity mechanisms and effector repertoire.</title>
        <authorList>
            <person name="Levesque C.A."/>
            <person name="Brouwer H."/>
            <person name="Cano L."/>
            <person name="Hamilton J.P."/>
            <person name="Holt C."/>
            <person name="Huitema E."/>
            <person name="Raffaele S."/>
            <person name="Robideau G.P."/>
            <person name="Thines M."/>
            <person name="Win J."/>
            <person name="Zerillo M.M."/>
            <person name="Beakes G.W."/>
            <person name="Boore J.L."/>
            <person name="Busam D."/>
            <person name="Dumas B."/>
            <person name="Ferriera S."/>
            <person name="Fuerstenberg S.I."/>
            <person name="Gachon C.M."/>
            <person name="Gaulin E."/>
            <person name="Govers F."/>
            <person name="Grenville-Briggs L."/>
            <person name="Horner N."/>
            <person name="Hostetler J."/>
            <person name="Jiang R.H."/>
            <person name="Johnson J."/>
            <person name="Krajaejun T."/>
            <person name="Lin H."/>
            <person name="Meijer H.J."/>
            <person name="Moore B."/>
            <person name="Morris P."/>
            <person name="Phuntmart V."/>
            <person name="Puiu D."/>
            <person name="Shetty J."/>
            <person name="Stajich J.E."/>
            <person name="Tripathy S."/>
            <person name="Wawra S."/>
            <person name="van West P."/>
            <person name="Whitty B.R."/>
            <person name="Coutinho P.M."/>
            <person name="Henrissat B."/>
            <person name="Martin F."/>
            <person name="Thomas P.D."/>
            <person name="Tyler B.M."/>
            <person name="De Vries R.P."/>
            <person name="Kamoun S."/>
            <person name="Yandell M."/>
            <person name="Tisserat N."/>
            <person name="Buell C.R."/>
        </authorList>
    </citation>
    <scope>NUCLEOTIDE SEQUENCE</scope>
    <source>
        <strain evidence="2">DAOM:BR144</strain>
    </source>
</reference>
<organism evidence="1 2">
    <name type="scientific">Globisporangium ultimum (strain ATCC 200006 / CBS 805.95 / DAOM BR144)</name>
    <name type="common">Pythium ultimum</name>
    <dbReference type="NCBI Taxonomy" id="431595"/>
    <lineage>
        <taxon>Eukaryota</taxon>
        <taxon>Sar</taxon>
        <taxon>Stramenopiles</taxon>
        <taxon>Oomycota</taxon>
        <taxon>Peronosporomycetes</taxon>
        <taxon>Pythiales</taxon>
        <taxon>Pythiaceae</taxon>
        <taxon>Globisporangium</taxon>
    </lineage>
</organism>
<dbReference type="AlphaFoldDB" id="K3WLD1"/>
<proteinExistence type="predicted"/>
<accession>K3WLD1</accession>
<dbReference type="EMBL" id="GL376573">
    <property type="status" value="NOT_ANNOTATED_CDS"/>
    <property type="molecule type" value="Genomic_DNA"/>
</dbReference>
<keyword evidence="2" id="KW-1185">Reference proteome</keyword>
<reference evidence="2" key="2">
    <citation type="submission" date="2010-04" db="EMBL/GenBank/DDBJ databases">
        <authorList>
            <person name="Buell R."/>
            <person name="Hamilton J."/>
            <person name="Hostetler J."/>
        </authorList>
    </citation>
    <scope>NUCLEOTIDE SEQUENCE [LARGE SCALE GENOMIC DNA]</scope>
    <source>
        <strain evidence="2">DAOM:BR144</strain>
    </source>
</reference>
<dbReference type="HOGENOM" id="CLU_2189235_0_0_1"/>
<reference evidence="1" key="3">
    <citation type="submission" date="2015-02" db="UniProtKB">
        <authorList>
            <consortium name="EnsemblProtists"/>
        </authorList>
    </citation>
    <scope>IDENTIFICATION</scope>
    <source>
        <strain evidence="1">DAOM BR144</strain>
    </source>
</reference>
<dbReference type="VEuPathDB" id="FungiDB:PYU1_G005762"/>